<evidence type="ECO:0000313" key="1">
    <source>
        <dbReference type="EMBL" id="PAV13989.1"/>
    </source>
</evidence>
<dbReference type="Proteomes" id="UP000218164">
    <property type="component" value="Unassembled WGS sequence"/>
</dbReference>
<comment type="caution">
    <text evidence="1">The sequence shown here is derived from an EMBL/GenBank/DDBJ whole genome shotgun (WGS) entry which is preliminary data.</text>
</comment>
<reference evidence="1 2" key="1">
    <citation type="journal article" date="2017" name="BMC Genomics">
        <title>Genomic analysis of methanogenic archaea reveals a shift towards energy conservation.</title>
        <authorList>
            <person name="Gilmore S.P."/>
            <person name="Henske J.K."/>
            <person name="Sexton J.A."/>
            <person name="Solomon K.V."/>
            <person name="Seppala S."/>
            <person name="Yoo J.I."/>
            <person name="Huyett L.M."/>
            <person name="Pressman A."/>
            <person name="Cogan J.Z."/>
            <person name="Kivenson V."/>
            <person name="Peng X."/>
            <person name="Tan Y."/>
            <person name="Valentine D.L."/>
            <person name="O'Malley M.A."/>
        </authorList>
    </citation>
    <scope>NUCLEOTIDE SEQUENCE [LARGE SCALE GENOMIC DNA]</scope>
    <source>
        <strain evidence="1 2">MC-15</strain>
    </source>
</reference>
<dbReference type="EMBL" id="LMVP01000038">
    <property type="protein sequence ID" value="PAV13989.1"/>
    <property type="molecule type" value="Genomic_DNA"/>
</dbReference>
<keyword evidence="2" id="KW-1185">Reference proteome</keyword>
<name>A0A2A2HWZ5_9EURY</name>
<evidence type="ECO:0000313" key="2">
    <source>
        <dbReference type="Proteomes" id="UP000218164"/>
    </source>
</evidence>
<accession>A0A2A2HWZ5</accession>
<organism evidence="1 2">
    <name type="scientific">Methanosarcina spelaei</name>
    <dbReference type="NCBI Taxonomy" id="1036679"/>
    <lineage>
        <taxon>Archaea</taxon>
        <taxon>Methanobacteriati</taxon>
        <taxon>Methanobacteriota</taxon>
        <taxon>Stenosarchaea group</taxon>
        <taxon>Methanomicrobia</taxon>
        <taxon>Methanosarcinales</taxon>
        <taxon>Methanosarcinaceae</taxon>
        <taxon>Methanosarcina</taxon>
    </lineage>
</organism>
<gene>
    <name evidence="1" type="ORF">ASJ81_15660</name>
</gene>
<sequence>MRDEEAAVELWYPALKRSFEYVVASTSFLPVIAYYLHKIEEWGFVFQRCKVCGKDFLARSRHNELCSDKCRKKQAVEAKREFDERAKGDRLEQLYEAAYYYWYNRLRKLRREKAANPEKTAAMGEAFKAFRKEAVKRKWQVKRGEMKLTDFSSWLIAEQNEVDRLMDA</sequence>
<protein>
    <submittedName>
        <fullName evidence="1">Uncharacterized protein</fullName>
    </submittedName>
</protein>
<dbReference type="AlphaFoldDB" id="A0A2A2HWZ5"/>
<proteinExistence type="predicted"/>